<organism evidence="4 5">
    <name type="scientific">Dactylonectria macrodidyma</name>
    <dbReference type="NCBI Taxonomy" id="307937"/>
    <lineage>
        <taxon>Eukaryota</taxon>
        <taxon>Fungi</taxon>
        <taxon>Dikarya</taxon>
        <taxon>Ascomycota</taxon>
        <taxon>Pezizomycotina</taxon>
        <taxon>Sordariomycetes</taxon>
        <taxon>Hypocreomycetidae</taxon>
        <taxon>Hypocreales</taxon>
        <taxon>Nectriaceae</taxon>
        <taxon>Dactylonectria</taxon>
    </lineage>
</organism>
<sequence>MPAAHMYRAWCSRLESSMNLAWTQRAALLAMRQGRARIGTSLTRSYHATPKLQTSIQQPPVLPIKDGLSSRGPGHDSFVPDLLGQKQQLEHRSTQNEYHNPKHQHNDESTANTNAMDIVSSLPQERKRTFADAVAERRKARTKHNIITRRKKRTESLQWDHIQKQCPPEQLEAAQQQFQFWKRQLDNIMTPMNPSSWPWRDDGKWLFELENTSSMRMAWGKLNVESRTEKWPTVMLSTLHNSPDKAGQVLEATLSPAPPGYAISDVMSYYSKMLQPAKISRRRDRYSKAEEIVELVAKVVVDLPVNHVKLRQETLGMLAKKLPSAQAAELYRILTQAGLTLHKYTQLQYASAMAKSDAHKQTAYQILQDIAKSGADLNDPAVASAITTLMHTKLNSDDWANSEEGSFSPQRAMEFFLEHGYSPNLVSFTALVDSFCKQGDIAEAIRLPLLLAESGAKLDERCYATVFRGAKNSLQASNVRKALDVAKAADAPYLDVLNNMLHSVFYFAETECREKKYHGPWVLPLFTPMLKIYAKKFDLEPLQWLVPDALPFILEQDHEDGPEKFRSGPRREWEFKHTIMPVVDEFFDAGDGARQQPNSTTLAIMLRAYIKSLNRPYDIMSFYTFFKTRLEERGTEKNWAADLTREQGSVFHDTLILAMLERRPLLRPALQVFGDMLRDSMRPKASEDGKEELAGAEEPAMHPTPTLFTFSILIHGLMRRGEKMLAEQVLQVMRDHNIEPNIVTWNSLVRGHAMMQNLSQTVGALQDLEAAGFKPNTHTFRAFAKLTDQTRALQMMERIIDTNKKRLELDQSR</sequence>
<dbReference type="NCBIfam" id="TIGR00756">
    <property type="entry name" value="PPR"/>
    <property type="match status" value="1"/>
</dbReference>
<feature type="region of interest" description="Disordered" evidence="3">
    <location>
        <begin position="52"/>
        <end position="111"/>
    </location>
</feature>
<feature type="repeat" description="PPR" evidence="2">
    <location>
        <begin position="424"/>
        <end position="458"/>
    </location>
</feature>
<keyword evidence="1" id="KW-0677">Repeat</keyword>
<evidence type="ECO:0000256" key="1">
    <source>
        <dbReference type="ARBA" id="ARBA00022737"/>
    </source>
</evidence>
<name>A0A9P9J5B4_9HYPO</name>
<evidence type="ECO:0000313" key="5">
    <source>
        <dbReference type="Proteomes" id="UP000738349"/>
    </source>
</evidence>
<feature type="repeat" description="PPR" evidence="2">
    <location>
        <begin position="706"/>
        <end position="740"/>
    </location>
</feature>
<dbReference type="InterPro" id="IPR011990">
    <property type="entry name" value="TPR-like_helical_dom_sf"/>
</dbReference>
<reference evidence="4" key="1">
    <citation type="journal article" date="2021" name="Nat. Commun.">
        <title>Genetic determinants of endophytism in the Arabidopsis root mycobiome.</title>
        <authorList>
            <person name="Mesny F."/>
            <person name="Miyauchi S."/>
            <person name="Thiergart T."/>
            <person name="Pickel B."/>
            <person name="Atanasova L."/>
            <person name="Karlsson M."/>
            <person name="Huettel B."/>
            <person name="Barry K.W."/>
            <person name="Haridas S."/>
            <person name="Chen C."/>
            <person name="Bauer D."/>
            <person name="Andreopoulos W."/>
            <person name="Pangilinan J."/>
            <person name="LaButti K."/>
            <person name="Riley R."/>
            <person name="Lipzen A."/>
            <person name="Clum A."/>
            <person name="Drula E."/>
            <person name="Henrissat B."/>
            <person name="Kohler A."/>
            <person name="Grigoriev I.V."/>
            <person name="Martin F.M."/>
            <person name="Hacquard S."/>
        </authorList>
    </citation>
    <scope>NUCLEOTIDE SEQUENCE</scope>
    <source>
        <strain evidence="4">MPI-CAGE-AT-0147</strain>
    </source>
</reference>
<dbReference type="InterPro" id="IPR002885">
    <property type="entry name" value="PPR_rpt"/>
</dbReference>
<dbReference type="AlphaFoldDB" id="A0A9P9J5B4"/>
<evidence type="ECO:0008006" key="6">
    <source>
        <dbReference type="Google" id="ProtNLM"/>
    </source>
</evidence>
<comment type="caution">
    <text evidence="4">The sequence shown here is derived from an EMBL/GenBank/DDBJ whole genome shotgun (WGS) entry which is preliminary data.</text>
</comment>
<dbReference type="PANTHER" id="PTHR47942:SF63">
    <property type="entry name" value="PENTATRICOPEPTIDE REPEAT-CONTAINING PROTEIN"/>
    <property type="match status" value="1"/>
</dbReference>
<proteinExistence type="predicted"/>
<protein>
    <recommendedName>
        <fullName evidence="6">Pentatricopeptide repeat protein</fullName>
    </recommendedName>
</protein>
<dbReference type="InterPro" id="IPR051222">
    <property type="entry name" value="PPR/CCM1_RNA-binding"/>
</dbReference>
<dbReference type="Pfam" id="PF12854">
    <property type="entry name" value="PPR_1"/>
    <property type="match status" value="1"/>
</dbReference>
<accession>A0A9P9J5B4</accession>
<dbReference type="PROSITE" id="PS51375">
    <property type="entry name" value="PPR"/>
    <property type="match status" value="3"/>
</dbReference>
<evidence type="ECO:0000256" key="2">
    <source>
        <dbReference type="PROSITE-ProRule" id="PRU00708"/>
    </source>
</evidence>
<dbReference type="PANTHER" id="PTHR47942">
    <property type="entry name" value="TETRATRICOPEPTIDE REPEAT (TPR)-LIKE SUPERFAMILY PROTEIN-RELATED"/>
    <property type="match status" value="1"/>
</dbReference>
<dbReference type="OrthoDB" id="185373at2759"/>
<dbReference type="Pfam" id="PF13041">
    <property type="entry name" value="PPR_2"/>
    <property type="match status" value="1"/>
</dbReference>
<evidence type="ECO:0000313" key="4">
    <source>
        <dbReference type="EMBL" id="KAH7148728.1"/>
    </source>
</evidence>
<feature type="repeat" description="PPR" evidence="2">
    <location>
        <begin position="741"/>
        <end position="775"/>
    </location>
</feature>
<dbReference type="Gene3D" id="1.25.40.10">
    <property type="entry name" value="Tetratricopeptide repeat domain"/>
    <property type="match status" value="2"/>
</dbReference>
<keyword evidence="5" id="KW-1185">Reference proteome</keyword>
<dbReference type="Proteomes" id="UP000738349">
    <property type="component" value="Unassembled WGS sequence"/>
</dbReference>
<gene>
    <name evidence="4" type="ORF">EDB81DRAFT_472702</name>
</gene>
<evidence type="ECO:0000256" key="3">
    <source>
        <dbReference type="SAM" id="MobiDB-lite"/>
    </source>
</evidence>
<dbReference type="EMBL" id="JAGMUV010000007">
    <property type="protein sequence ID" value="KAH7148728.1"/>
    <property type="molecule type" value="Genomic_DNA"/>
</dbReference>